<evidence type="ECO:0000313" key="3">
    <source>
        <dbReference type="Proteomes" id="UP001163046"/>
    </source>
</evidence>
<accession>A0A9W9Z286</accession>
<comment type="caution">
    <text evidence="2">The sequence shown here is derived from an EMBL/GenBank/DDBJ whole genome shotgun (WGS) entry which is preliminary data.</text>
</comment>
<evidence type="ECO:0000313" key="2">
    <source>
        <dbReference type="EMBL" id="KAJ7373641.1"/>
    </source>
</evidence>
<gene>
    <name evidence="2" type="ORF">OS493_011250</name>
</gene>
<evidence type="ECO:0008006" key="4">
    <source>
        <dbReference type="Google" id="ProtNLM"/>
    </source>
</evidence>
<feature type="chain" id="PRO_5040868797" description="Sodefrin-like factor" evidence="1">
    <location>
        <begin position="22"/>
        <end position="115"/>
    </location>
</feature>
<evidence type="ECO:0000256" key="1">
    <source>
        <dbReference type="SAM" id="SignalP"/>
    </source>
</evidence>
<sequence length="115" mass="12445">MNPAMFFVAALALCALPSALGLMCYKCQVNETSQVLCDTMSQFTSENCTGENNTCSRTAIMNPLLTAMNKVAYQLACVKSPNTCIVQNTTVCTAAISGANGKEPDHYFLHDDMLY</sequence>
<proteinExistence type="predicted"/>
<dbReference type="AlphaFoldDB" id="A0A9W9Z286"/>
<protein>
    <recommendedName>
        <fullName evidence="4">Sodefrin-like factor</fullName>
    </recommendedName>
</protein>
<keyword evidence="1" id="KW-0732">Signal</keyword>
<reference evidence="2" key="1">
    <citation type="submission" date="2023-01" db="EMBL/GenBank/DDBJ databases">
        <title>Genome assembly of the deep-sea coral Lophelia pertusa.</title>
        <authorList>
            <person name="Herrera S."/>
            <person name="Cordes E."/>
        </authorList>
    </citation>
    <scope>NUCLEOTIDE SEQUENCE</scope>
    <source>
        <strain evidence="2">USNM1676648</strain>
        <tissue evidence="2">Polyp</tissue>
    </source>
</reference>
<dbReference type="Proteomes" id="UP001163046">
    <property type="component" value="Unassembled WGS sequence"/>
</dbReference>
<name>A0A9W9Z286_9CNID</name>
<dbReference type="EMBL" id="MU826830">
    <property type="protein sequence ID" value="KAJ7373641.1"/>
    <property type="molecule type" value="Genomic_DNA"/>
</dbReference>
<organism evidence="2 3">
    <name type="scientific">Desmophyllum pertusum</name>
    <dbReference type="NCBI Taxonomy" id="174260"/>
    <lineage>
        <taxon>Eukaryota</taxon>
        <taxon>Metazoa</taxon>
        <taxon>Cnidaria</taxon>
        <taxon>Anthozoa</taxon>
        <taxon>Hexacorallia</taxon>
        <taxon>Scleractinia</taxon>
        <taxon>Caryophylliina</taxon>
        <taxon>Caryophylliidae</taxon>
        <taxon>Desmophyllum</taxon>
    </lineage>
</organism>
<feature type="signal peptide" evidence="1">
    <location>
        <begin position="1"/>
        <end position="21"/>
    </location>
</feature>
<keyword evidence="3" id="KW-1185">Reference proteome</keyword>